<evidence type="ECO:0000256" key="1">
    <source>
        <dbReference type="ARBA" id="ARBA00022729"/>
    </source>
</evidence>
<dbReference type="EMBL" id="FOLM01000012">
    <property type="protein sequence ID" value="SFD27087.1"/>
    <property type="molecule type" value="Genomic_DNA"/>
</dbReference>
<keyword evidence="1 3" id="KW-0732">Signal</keyword>
<name>A0A1I1QYP2_9ACTN</name>
<evidence type="ECO:0000256" key="2">
    <source>
        <dbReference type="SAM" id="MobiDB-lite"/>
    </source>
</evidence>
<dbReference type="AlphaFoldDB" id="A0A1I1QYP2"/>
<feature type="region of interest" description="Disordered" evidence="2">
    <location>
        <begin position="282"/>
        <end position="327"/>
    </location>
</feature>
<proteinExistence type="predicted"/>
<reference evidence="4 5" key="1">
    <citation type="submission" date="2016-10" db="EMBL/GenBank/DDBJ databases">
        <authorList>
            <person name="de Groot N.N."/>
        </authorList>
    </citation>
    <scope>NUCLEOTIDE SEQUENCE [LARGE SCALE GENOMIC DNA]</scope>
    <source>
        <strain evidence="4 5">CGMCC 4.5739</strain>
    </source>
</reference>
<dbReference type="RefSeq" id="WP_093840374.1">
    <property type="nucleotide sequence ID" value="NZ_FOLM01000012.1"/>
</dbReference>
<dbReference type="Pfam" id="PF13517">
    <property type="entry name" value="FG-GAP_3"/>
    <property type="match status" value="1"/>
</dbReference>
<feature type="region of interest" description="Disordered" evidence="2">
    <location>
        <begin position="37"/>
        <end position="81"/>
    </location>
</feature>
<dbReference type="STRING" id="910347.SAMN05421773_11282"/>
<evidence type="ECO:0000313" key="4">
    <source>
        <dbReference type="EMBL" id="SFD27087.1"/>
    </source>
</evidence>
<organism evidence="4 5">
    <name type="scientific">Streptomyces aidingensis</name>
    <dbReference type="NCBI Taxonomy" id="910347"/>
    <lineage>
        <taxon>Bacteria</taxon>
        <taxon>Bacillati</taxon>
        <taxon>Actinomycetota</taxon>
        <taxon>Actinomycetes</taxon>
        <taxon>Kitasatosporales</taxon>
        <taxon>Streptomycetaceae</taxon>
        <taxon>Streptomyces</taxon>
    </lineage>
</organism>
<feature type="chain" id="PRO_5039474624" evidence="3">
    <location>
        <begin position="21"/>
        <end position="1106"/>
    </location>
</feature>
<dbReference type="NCBIfam" id="NF033679">
    <property type="entry name" value="DNRLRE_dom"/>
    <property type="match status" value="1"/>
</dbReference>
<evidence type="ECO:0000256" key="3">
    <source>
        <dbReference type="SAM" id="SignalP"/>
    </source>
</evidence>
<dbReference type="Proteomes" id="UP000199207">
    <property type="component" value="Unassembled WGS sequence"/>
</dbReference>
<evidence type="ECO:0000313" key="5">
    <source>
        <dbReference type="Proteomes" id="UP000199207"/>
    </source>
</evidence>
<dbReference type="InterPro" id="IPR013517">
    <property type="entry name" value="FG-GAP"/>
</dbReference>
<dbReference type="Gene3D" id="2.130.10.130">
    <property type="entry name" value="Integrin alpha, N-terminal"/>
    <property type="match status" value="1"/>
</dbReference>
<dbReference type="InterPro" id="IPR028994">
    <property type="entry name" value="Integrin_alpha_N"/>
</dbReference>
<feature type="region of interest" description="Disordered" evidence="2">
    <location>
        <begin position="142"/>
        <end position="163"/>
    </location>
</feature>
<gene>
    <name evidence="4" type="ORF">SAMN05421773_11282</name>
</gene>
<dbReference type="OrthoDB" id="4332189at2"/>
<keyword evidence="5" id="KW-1185">Reference proteome</keyword>
<feature type="compositionally biased region" description="Low complexity" evidence="2">
    <location>
        <begin position="142"/>
        <end position="154"/>
    </location>
</feature>
<dbReference type="SUPFAM" id="SSF69318">
    <property type="entry name" value="Integrin alpha N-terminal domain"/>
    <property type="match status" value="1"/>
</dbReference>
<feature type="signal peptide" evidence="3">
    <location>
        <begin position="1"/>
        <end position="20"/>
    </location>
</feature>
<accession>A0A1I1QYP2</accession>
<sequence>MNHRWLRLPPPGRRRTAALAAVTAAAVTAAALGITQLSDDSGDDAPSASGTQRPDGPLDESTAQRLARETGKPEEVTAMRDAHSTTFALPDGSFEYTTHVSPVRALVDGEWREIDTTLEPTADGGWSPVAVNSPVEFSGGDAAAASAAAEPAAETEPERASRAAARPAAFPLAEDDDGAQWSELVTLTAGEAGEHELTVHWPGPLPEPVVTGPRALYQEVLPGVDLLLTARDSGFSQLLVVKTAQAAAGGALEEIHYRLSSPGLSFELDPVTRVVRAKDGEGRDVAVSPTPYMWDSAGEPAVTEGGDPPAESEGEGDGEPGSGPAAGLPAAAQQVLALRGLAGPDPGTHDAVGGAALDHATGVLTIIPDPVLLGDEDTEYPVFVDPSFKAGTNNWTTAYAKYPDSSYWNGQNFNDGTNTARVGWESTTGGLSRSYFQLQWDRDLKGAKVSSAHFYARETYSWSCERRSVELWRTGSISPSTTWNNRPARVERVDAKSVAHGYSSACPDEWVKFTATNLAQTAATAGWNIITVGLEAGNESDDYAWKKFATNGSASPYLKAVYNRPPTEPAGLHMSGGLGCDTTGGISVGLRDAINFAATATDPDGDLSKLHFQMWREGLNTDKILDRTVSVDSAGHAWTGVSTTATPEQPQAMQDGARYWWRVRALDSTWTTSSFAPPGTGNCGFVYDSSAPSSPVVVPPDDGPEDFPEENDAGDAWSRVKFGTAGTIRFGPGGTNENIVRFEYSFESRAYDKDALPGADGTATVTTFKPPHAGPNTVYVRAVDGAGNVSAGTAYHFYVTPRDTADSPGDTSGDGYPDLFVVNPDGTLKSLPGDSTGDMYRSILGAHDNGRPAPSGYWTDDGGNSALITHNGDFLPGDGLTDLVARVPDSDNDPANGLTPALYVYPGDGYGSVDIGRRVRVLLPDDGPDAAALTEIKAVGDVTGDGRPDLFAVAGDEFWAFTGYTGGAFAQAVRLIGHSWAGRDIVTVADVSGDGVADLIYRNRSSGYLWLREGKPAQGGDGGVDLLSLGSSGASAGGADTVYGSGWTPAAHPLIMGTPDTNGDGIPDIWTVLSDGSLRVYHATRTSVGDWTTVFGSGWADKPAIG</sequence>
<protein>
    <submittedName>
        <fullName evidence="4">Repeat domain-containing protein</fullName>
    </submittedName>
</protein>
<feature type="compositionally biased region" description="Basic and acidic residues" evidence="2">
    <location>
        <begin position="66"/>
        <end position="81"/>
    </location>
</feature>